<evidence type="ECO:0000313" key="2">
    <source>
        <dbReference type="Proteomes" id="UP000782312"/>
    </source>
</evidence>
<reference evidence="1" key="1">
    <citation type="submission" date="2020-07" db="EMBL/GenBank/DDBJ databases">
        <title>Huge and variable diversity of episymbiotic CPR bacteria and DPANN archaea in groundwater ecosystems.</title>
        <authorList>
            <person name="He C.Y."/>
            <person name="Keren R."/>
            <person name="Whittaker M."/>
            <person name="Farag I.F."/>
            <person name="Doudna J."/>
            <person name="Cate J.H.D."/>
            <person name="Banfield J.F."/>
        </authorList>
    </citation>
    <scope>NUCLEOTIDE SEQUENCE</scope>
    <source>
        <strain evidence="1">NC_groundwater_763_Ag_S-0.2um_68_21</strain>
    </source>
</reference>
<dbReference type="Proteomes" id="UP000782312">
    <property type="component" value="Unassembled WGS sequence"/>
</dbReference>
<proteinExistence type="predicted"/>
<accession>A0A932I4D3</accession>
<sequence length="120" mass="13683">MNFRDQIIERLRVRLGGADVPPESLQAFAADLDHLLGRALDSRTFGAGARQILQRFAGEWAEQNARRMIESRGDGAADVVYEMIERRARDRAVRALRQAVLDALEGRERPLDDLDFFEEE</sequence>
<comment type="caution">
    <text evidence="1">The sequence shown here is derived from an EMBL/GenBank/DDBJ whole genome shotgun (WGS) entry which is preliminary data.</text>
</comment>
<dbReference type="EMBL" id="JACPUR010000041">
    <property type="protein sequence ID" value="MBI3129650.1"/>
    <property type="molecule type" value="Genomic_DNA"/>
</dbReference>
<name>A0A932I4D3_UNCTE</name>
<gene>
    <name evidence="1" type="ORF">HYZ11_18730</name>
</gene>
<dbReference type="AlphaFoldDB" id="A0A932I4D3"/>
<protein>
    <submittedName>
        <fullName evidence="1">Uncharacterized protein</fullName>
    </submittedName>
</protein>
<evidence type="ECO:0000313" key="1">
    <source>
        <dbReference type="EMBL" id="MBI3129650.1"/>
    </source>
</evidence>
<organism evidence="1 2">
    <name type="scientific">Tectimicrobiota bacterium</name>
    <dbReference type="NCBI Taxonomy" id="2528274"/>
    <lineage>
        <taxon>Bacteria</taxon>
        <taxon>Pseudomonadati</taxon>
        <taxon>Nitrospinota/Tectimicrobiota group</taxon>
        <taxon>Candidatus Tectimicrobiota</taxon>
    </lineage>
</organism>